<evidence type="ECO:0000313" key="1">
    <source>
        <dbReference type="EMBL" id="TNN07594.1"/>
    </source>
</evidence>
<sequence>MTCQAYTIQKLDVEQAVFSKFLKVFEFSIKKYFNMKRPTLLQTGEKHYMLVEYIEKLKTTKSIILVRAAQCSISQHKTVASSNLNQSAFKSKTATTLNGFASGRGLGITQSTIVDTQVIRDGQIKPQFLITTSVDEG</sequence>
<protein>
    <submittedName>
        <fullName evidence="1">Uncharacterized protein</fullName>
    </submittedName>
</protein>
<evidence type="ECO:0000313" key="2">
    <source>
        <dbReference type="Proteomes" id="UP000311919"/>
    </source>
</evidence>
<gene>
    <name evidence="1" type="ORF">EWB00_007644</name>
</gene>
<proteinExistence type="predicted"/>
<comment type="caution">
    <text evidence="1">The sequence shown here is derived from an EMBL/GenBank/DDBJ whole genome shotgun (WGS) entry which is preliminary data.</text>
</comment>
<name>A0A4Z2CU01_SCHJA</name>
<keyword evidence="2" id="KW-1185">Reference proteome</keyword>
<organism evidence="1 2">
    <name type="scientific">Schistosoma japonicum</name>
    <name type="common">Blood fluke</name>
    <dbReference type="NCBI Taxonomy" id="6182"/>
    <lineage>
        <taxon>Eukaryota</taxon>
        <taxon>Metazoa</taxon>
        <taxon>Spiralia</taxon>
        <taxon>Lophotrochozoa</taxon>
        <taxon>Platyhelminthes</taxon>
        <taxon>Trematoda</taxon>
        <taxon>Digenea</taxon>
        <taxon>Strigeidida</taxon>
        <taxon>Schistosomatoidea</taxon>
        <taxon>Schistosomatidae</taxon>
        <taxon>Schistosoma</taxon>
    </lineage>
</organism>
<reference evidence="1 2" key="1">
    <citation type="submission" date="2019-03" db="EMBL/GenBank/DDBJ databases">
        <title>An improved genome assembly of the fluke Schistosoma japonicum.</title>
        <authorList>
            <person name="Hu W."/>
            <person name="Luo F."/>
            <person name="Yin M."/>
            <person name="Mo X."/>
            <person name="Sun C."/>
            <person name="Wu Q."/>
            <person name="Zhu B."/>
            <person name="Xiang M."/>
            <person name="Wang J."/>
            <person name="Wang Y."/>
            <person name="Zhang T."/>
            <person name="Xu B."/>
            <person name="Zheng H."/>
            <person name="Feng Z."/>
        </authorList>
    </citation>
    <scope>NUCLEOTIDE SEQUENCE [LARGE SCALE GENOMIC DNA]</scope>
    <source>
        <strain evidence="1">HuSjv2</strain>
        <tissue evidence="1">Worms</tissue>
    </source>
</reference>
<dbReference type="EMBL" id="SKCS01000426">
    <property type="protein sequence ID" value="TNN07594.1"/>
    <property type="molecule type" value="Genomic_DNA"/>
</dbReference>
<dbReference type="AlphaFoldDB" id="A0A4Z2CU01"/>
<accession>A0A4Z2CU01</accession>
<dbReference type="Proteomes" id="UP000311919">
    <property type="component" value="Unassembled WGS sequence"/>
</dbReference>